<evidence type="ECO:0000313" key="1">
    <source>
        <dbReference type="EMBL" id="CAG5030638.1"/>
    </source>
</evidence>
<protein>
    <submittedName>
        <fullName evidence="1">(apollo) hypothetical protein</fullName>
    </submittedName>
</protein>
<dbReference type="EMBL" id="CAJQZP010001211">
    <property type="protein sequence ID" value="CAG5030638.1"/>
    <property type="molecule type" value="Genomic_DNA"/>
</dbReference>
<organism evidence="1 2">
    <name type="scientific">Parnassius apollo</name>
    <name type="common">Apollo butterfly</name>
    <name type="synonym">Papilio apollo</name>
    <dbReference type="NCBI Taxonomy" id="110799"/>
    <lineage>
        <taxon>Eukaryota</taxon>
        <taxon>Metazoa</taxon>
        <taxon>Ecdysozoa</taxon>
        <taxon>Arthropoda</taxon>
        <taxon>Hexapoda</taxon>
        <taxon>Insecta</taxon>
        <taxon>Pterygota</taxon>
        <taxon>Neoptera</taxon>
        <taxon>Endopterygota</taxon>
        <taxon>Lepidoptera</taxon>
        <taxon>Glossata</taxon>
        <taxon>Ditrysia</taxon>
        <taxon>Papilionoidea</taxon>
        <taxon>Papilionidae</taxon>
        <taxon>Parnassiinae</taxon>
        <taxon>Parnassini</taxon>
        <taxon>Parnassius</taxon>
        <taxon>Parnassius</taxon>
    </lineage>
</organism>
<name>A0A8S3XSZ9_PARAO</name>
<comment type="caution">
    <text evidence="1">The sequence shown here is derived from an EMBL/GenBank/DDBJ whole genome shotgun (WGS) entry which is preliminary data.</text>
</comment>
<evidence type="ECO:0000313" key="2">
    <source>
        <dbReference type="Proteomes" id="UP000691718"/>
    </source>
</evidence>
<accession>A0A8S3XSZ9</accession>
<keyword evidence="2" id="KW-1185">Reference proteome</keyword>
<gene>
    <name evidence="1" type="ORF">PAPOLLO_LOCUS19522</name>
</gene>
<reference evidence="1" key="1">
    <citation type="submission" date="2021-04" db="EMBL/GenBank/DDBJ databases">
        <authorList>
            <person name="Tunstrom K."/>
        </authorList>
    </citation>
    <scope>NUCLEOTIDE SEQUENCE</scope>
</reference>
<sequence>MTIAPTPSSATSTSTFDSSAKLTTTLRFSSTPSQQKIKPVNDAIHVVENFGIHEEPPQFEESKLWWMNVLSSGNPDFDTYED</sequence>
<dbReference type="AlphaFoldDB" id="A0A8S3XSZ9"/>
<proteinExistence type="predicted"/>
<dbReference type="Proteomes" id="UP000691718">
    <property type="component" value="Unassembled WGS sequence"/>
</dbReference>